<evidence type="ECO:0000259" key="9">
    <source>
        <dbReference type="SMART" id="SM00848"/>
    </source>
</evidence>
<sequence length="460" mass="49578">MGPSSVAWALHYSPSLARPTNSAAPPLSKTASPAEQCIPFLISLLLFLKTIDDACRDRSPRLAAAMYYLSPHVQPWLLDQSGHQATSRGVTSTATMAATTSRSLALALLCAILLLAGGAAAASGGDMRRMMDRFHAWRATHNRTYATAGERQRRFEVYRRNVEHVEATNRRGDLSYQLGENQFTDLTSDEFLAAHTMPPGQALAAREAFMRRLNATTRAAGGLVVAEHDGNGHDSSYSDDAFFGQVPYSVDWRTSGAVTPVKHQMSCGSCWAFAAVASIESLYKLRTGRLVSLSEQELVDCDHTPTDSGCAGGDPASAMWWVARNGGLATACEYPYESKQGQCRRGRVRVGWIRGGAAVESNSEAALELAVARQPVVVCINADTLQHYKSGVLSGPCAAGINHAVTVVGYGADAGASRYWIVKNSWGDGWGEGGYVRMERRVAAREGLCSIASMPYYPVM</sequence>
<keyword evidence="2" id="KW-0645">Protease</keyword>
<dbReference type="InterPro" id="IPR025661">
    <property type="entry name" value="Pept_asp_AS"/>
</dbReference>
<accession>A0A835ALX0</accession>
<dbReference type="Pfam" id="PF08246">
    <property type="entry name" value="Inhibitor_I29"/>
    <property type="match status" value="1"/>
</dbReference>
<reference evidence="10" key="1">
    <citation type="submission" date="2020-07" db="EMBL/GenBank/DDBJ databases">
        <title>Genome sequence and genetic diversity analysis of an under-domesticated orphan crop, white fonio (Digitaria exilis).</title>
        <authorList>
            <person name="Bennetzen J.L."/>
            <person name="Chen S."/>
            <person name="Ma X."/>
            <person name="Wang X."/>
            <person name="Yssel A.E.J."/>
            <person name="Chaluvadi S.R."/>
            <person name="Johnson M."/>
            <person name="Gangashetty P."/>
            <person name="Hamidou F."/>
            <person name="Sanogo M.D."/>
            <person name="Zwaenepoel A."/>
            <person name="Wallace J."/>
            <person name="Van De Peer Y."/>
            <person name="Van Deynze A."/>
        </authorList>
    </citation>
    <scope>NUCLEOTIDE SEQUENCE</scope>
    <source>
        <tissue evidence="10">Leaves</tissue>
    </source>
</reference>
<protein>
    <submittedName>
        <fullName evidence="10">Uncharacterized protein</fullName>
    </submittedName>
</protein>
<gene>
    <name evidence="10" type="ORF">HU200_054875</name>
</gene>
<keyword evidence="7" id="KW-1133">Transmembrane helix</keyword>
<evidence type="ECO:0000259" key="8">
    <source>
        <dbReference type="SMART" id="SM00645"/>
    </source>
</evidence>
<keyword evidence="4" id="KW-0378">Hydrolase</keyword>
<evidence type="ECO:0000313" key="11">
    <source>
        <dbReference type="Proteomes" id="UP000636709"/>
    </source>
</evidence>
<dbReference type="AlphaFoldDB" id="A0A835ALX0"/>
<evidence type="ECO:0000256" key="5">
    <source>
        <dbReference type="ARBA" id="ARBA00022807"/>
    </source>
</evidence>
<dbReference type="FunFam" id="3.90.70.10:FF:000067">
    <property type="entry name" value="Senescence-specific cysteine protease"/>
    <property type="match status" value="1"/>
</dbReference>
<dbReference type="CDD" id="cd02248">
    <property type="entry name" value="Peptidase_C1A"/>
    <property type="match status" value="1"/>
</dbReference>
<dbReference type="SMART" id="SM00848">
    <property type="entry name" value="Inhibitor_I29"/>
    <property type="match status" value="1"/>
</dbReference>
<dbReference type="SUPFAM" id="SSF54001">
    <property type="entry name" value="Cysteine proteinases"/>
    <property type="match status" value="1"/>
</dbReference>
<feature type="transmembrane region" description="Helical" evidence="7">
    <location>
        <begin position="104"/>
        <end position="123"/>
    </location>
</feature>
<proteinExistence type="inferred from homology"/>
<comment type="caution">
    <text evidence="10">The sequence shown here is derived from an EMBL/GenBank/DDBJ whole genome shotgun (WGS) entry which is preliminary data.</text>
</comment>
<keyword evidence="3" id="KW-0732">Signal</keyword>
<evidence type="ECO:0000256" key="3">
    <source>
        <dbReference type="ARBA" id="ARBA00022729"/>
    </source>
</evidence>
<dbReference type="EMBL" id="JACEFO010002351">
    <property type="protein sequence ID" value="KAF8664324.1"/>
    <property type="molecule type" value="Genomic_DNA"/>
</dbReference>
<dbReference type="InterPro" id="IPR000668">
    <property type="entry name" value="Peptidase_C1A_C"/>
</dbReference>
<name>A0A835ALX0_9POAL</name>
<dbReference type="InterPro" id="IPR039417">
    <property type="entry name" value="Peptidase_C1A_papain-like"/>
</dbReference>
<dbReference type="Proteomes" id="UP000636709">
    <property type="component" value="Unassembled WGS sequence"/>
</dbReference>
<dbReference type="InterPro" id="IPR013201">
    <property type="entry name" value="Prot_inhib_I29"/>
</dbReference>
<dbReference type="PROSITE" id="PS00640">
    <property type="entry name" value="THIOL_PROTEASE_ASN"/>
    <property type="match status" value="1"/>
</dbReference>
<dbReference type="InterPro" id="IPR013128">
    <property type="entry name" value="Peptidase_C1A"/>
</dbReference>
<organism evidence="10 11">
    <name type="scientific">Digitaria exilis</name>
    <dbReference type="NCBI Taxonomy" id="1010633"/>
    <lineage>
        <taxon>Eukaryota</taxon>
        <taxon>Viridiplantae</taxon>
        <taxon>Streptophyta</taxon>
        <taxon>Embryophyta</taxon>
        <taxon>Tracheophyta</taxon>
        <taxon>Spermatophyta</taxon>
        <taxon>Magnoliopsida</taxon>
        <taxon>Liliopsida</taxon>
        <taxon>Poales</taxon>
        <taxon>Poaceae</taxon>
        <taxon>PACMAD clade</taxon>
        <taxon>Panicoideae</taxon>
        <taxon>Panicodae</taxon>
        <taxon>Paniceae</taxon>
        <taxon>Anthephorinae</taxon>
        <taxon>Digitaria</taxon>
    </lineage>
</organism>
<dbReference type="InterPro" id="IPR025660">
    <property type="entry name" value="Pept_his_AS"/>
</dbReference>
<dbReference type="PANTHER" id="PTHR12411">
    <property type="entry name" value="CYSTEINE PROTEASE FAMILY C1-RELATED"/>
    <property type="match status" value="1"/>
</dbReference>
<dbReference type="SMART" id="SM00645">
    <property type="entry name" value="Pept_C1"/>
    <property type="match status" value="1"/>
</dbReference>
<dbReference type="Pfam" id="PF00112">
    <property type="entry name" value="Peptidase_C1"/>
    <property type="match status" value="1"/>
</dbReference>
<keyword evidence="7" id="KW-0812">Transmembrane</keyword>
<dbReference type="GO" id="GO:0006508">
    <property type="term" value="P:proteolysis"/>
    <property type="evidence" value="ECO:0007669"/>
    <property type="project" value="UniProtKB-KW"/>
</dbReference>
<keyword evidence="6" id="KW-1015">Disulfide bond</keyword>
<keyword evidence="7" id="KW-0472">Membrane</keyword>
<evidence type="ECO:0000256" key="7">
    <source>
        <dbReference type="SAM" id="Phobius"/>
    </source>
</evidence>
<evidence type="ECO:0000256" key="2">
    <source>
        <dbReference type="ARBA" id="ARBA00022670"/>
    </source>
</evidence>
<comment type="similarity">
    <text evidence="1">Belongs to the peptidase C1 family.</text>
</comment>
<dbReference type="InterPro" id="IPR038765">
    <property type="entry name" value="Papain-like_cys_pep_sf"/>
</dbReference>
<dbReference type="PROSITE" id="PS00139">
    <property type="entry name" value="THIOL_PROTEASE_CYS"/>
    <property type="match status" value="1"/>
</dbReference>
<feature type="domain" description="Peptidase C1A papain C-terminal" evidence="8">
    <location>
        <begin position="246"/>
        <end position="459"/>
    </location>
</feature>
<evidence type="ECO:0000256" key="6">
    <source>
        <dbReference type="ARBA" id="ARBA00023157"/>
    </source>
</evidence>
<evidence type="ECO:0000256" key="4">
    <source>
        <dbReference type="ARBA" id="ARBA00022801"/>
    </source>
</evidence>
<dbReference type="OrthoDB" id="677406at2759"/>
<dbReference type="InterPro" id="IPR000169">
    <property type="entry name" value="Pept_cys_AS"/>
</dbReference>
<dbReference type="Gene3D" id="3.90.70.10">
    <property type="entry name" value="Cysteine proteinases"/>
    <property type="match status" value="1"/>
</dbReference>
<evidence type="ECO:0000313" key="10">
    <source>
        <dbReference type="EMBL" id="KAF8664324.1"/>
    </source>
</evidence>
<keyword evidence="11" id="KW-1185">Reference proteome</keyword>
<keyword evidence="5" id="KW-0788">Thiol protease</keyword>
<dbReference type="PRINTS" id="PR00705">
    <property type="entry name" value="PAPAIN"/>
</dbReference>
<feature type="domain" description="Cathepsin propeptide inhibitor" evidence="9">
    <location>
        <begin position="134"/>
        <end position="191"/>
    </location>
</feature>
<dbReference type="PROSITE" id="PS00639">
    <property type="entry name" value="THIOL_PROTEASE_HIS"/>
    <property type="match status" value="1"/>
</dbReference>
<dbReference type="GO" id="GO:0008234">
    <property type="term" value="F:cysteine-type peptidase activity"/>
    <property type="evidence" value="ECO:0007669"/>
    <property type="project" value="UniProtKB-KW"/>
</dbReference>
<evidence type="ECO:0000256" key="1">
    <source>
        <dbReference type="ARBA" id="ARBA00008455"/>
    </source>
</evidence>